<dbReference type="AlphaFoldDB" id="A0A1D8UZ76"/>
<name>A0A1D8UZ76_9PROT</name>
<keyword evidence="2" id="KW-1185">Reference proteome</keyword>
<evidence type="ECO:0000313" key="1">
    <source>
        <dbReference type="EMBL" id="AOX18882.1"/>
    </source>
</evidence>
<dbReference type="Proteomes" id="UP000179145">
    <property type="component" value="Plasmid pKB14400_4"/>
</dbReference>
<dbReference type="EMBL" id="CP014678">
    <property type="protein sequence ID" value="AOX18882.1"/>
    <property type="molecule type" value="Genomic_DNA"/>
</dbReference>
<accession>A0A1D8UZ76</accession>
<sequence length="152" mass="17164">MLLTGPFERIIMTQSDLAFLYEASIAGRPLRFFWPPAGRPDFPWVAITDLLALSRLTQGQQQAVLEKCRNGPFREGFFRCVHADAILTACPAIYARDLCDGLSEEGHMDPVIIDRFIDLNTKAFKAQAKGMPDRAPEWFFQAMGAHVDFSWP</sequence>
<proteinExistence type="predicted"/>
<geneLocation type="plasmid" evidence="2">
    <name>pkb14400_4</name>
</geneLocation>
<organism evidence="1 2">
    <name type="scientific">Kozakia baliensis</name>
    <dbReference type="NCBI Taxonomy" id="153496"/>
    <lineage>
        <taxon>Bacteria</taxon>
        <taxon>Pseudomonadati</taxon>
        <taxon>Pseudomonadota</taxon>
        <taxon>Alphaproteobacteria</taxon>
        <taxon>Acetobacterales</taxon>
        <taxon>Acetobacteraceae</taxon>
        <taxon>Kozakia</taxon>
    </lineage>
</organism>
<evidence type="ECO:0000313" key="2">
    <source>
        <dbReference type="Proteomes" id="UP000179145"/>
    </source>
</evidence>
<dbReference type="KEGG" id="kba:A0U89_16425"/>
<reference evidence="1 2" key="1">
    <citation type="journal article" date="2016" name="Microb. Cell Fact.">
        <title>Dissection of exopolysaccharide biosynthesis in Kozakia baliensis.</title>
        <authorList>
            <person name="Brandt J.U."/>
            <person name="Jakob F."/>
            <person name="Behr J."/>
            <person name="Geissler A.J."/>
            <person name="Vogel R.F."/>
        </authorList>
    </citation>
    <scope>NUCLEOTIDE SEQUENCE [LARGE SCALE GENOMIC DNA]</scope>
    <source>
        <strain evidence="1 2">DSM 14400</strain>
        <plasmid evidence="2">Plasmid pkb14400_4</plasmid>
    </source>
</reference>
<gene>
    <name evidence="1" type="ORF">A0U89_16425</name>
</gene>
<keyword evidence="1" id="KW-0614">Plasmid</keyword>
<protein>
    <submittedName>
        <fullName evidence="1">Uncharacterized protein</fullName>
    </submittedName>
</protein>